<dbReference type="RefSeq" id="XP_007390902.1">
    <property type="nucleotide sequence ID" value="XM_007390840.1"/>
</dbReference>
<reference evidence="2 3" key="1">
    <citation type="journal article" date="2012" name="BMC Genomics">
        <title>Comparative genomics of the white-rot fungi, Phanerochaete carnosa and P. chrysosporium, to elucidate the genetic basis of the distinct wood types they colonize.</title>
        <authorList>
            <person name="Suzuki H."/>
            <person name="MacDonald J."/>
            <person name="Syed K."/>
            <person name="Salamov A."/>
            <person name="Hori C."/>
            <person name="Aerts A."/>
            <person name="Henrissat B."/>
            <person name="Wiebenga A."/>
            <person name="vanKuyk P.A."/>
            <person name="Barry K."/>
            <person name="Lindquist E."/>
            <person name="LaButti K."/>
            <person name="Lapidus A."/>
            <person name="Lucas S."/>
            <person name="Coutinho P."/>
            <person name="Gong Y."/>
            <person name="Samejima M."/>
            <person name="Mahadevan R."/>
            <person name="Abou-Zaid M."/>
            <person name="de Vries R.P."/>
            <person name="Igarashi K."/>
            <person name="Yadav J.S."/>
            <person name="Grigoriev I.V."/>
            <person name="Master E.R."/>
        </authorList>
    </citation>
    <scope>NUCLEOTIDE SEQUENCE [LARGE SCALE GENOMIC DNA]</scope>
    <source>
        <strain evidence="2 3">HHB-10118-sp</strain>
    </source>
</reference>
<dbReference type="AlphaFoldDB" id="K5VEN7"/>
<evidence type="ECO:0000256" key="1">
    <source>
        <dbReference type="SAM" id="MobiDB-lite"/>
    </source>
</evidence>
<dbReference type="HOGENOM" id="CLU_1696136_0_0_1"/>
<dbReference type="EMBL" id="JH930468">
    <property type="protein sequence ID" value="EKM61491.1"/>
    <property type="molecule type" value="Genomic_DNA"/>
</dbReference>
<feature type="compositionally biased region" description="Basic and acidic residues" evidence="1">
    <location>
        <begin position="125"/>
        <end position="155"/>
    </location>
</feature>
<protein>
    <submittedName>
        <fullName evidence="2">Uncharacterized protein</fullName>
    </submittedName>
</protein>
<feature type="region of interest" description="Disordered" evidence="1">
    <location>
        <begin position="103"/>
        <end position="155"/>
    </location>
</feature>
<dbReference type="KEGG" id="pco:PHACADRAFT_248148"/>
<feature type="compositionally biased region" description="Basic and acidic residues" evidence="1">
    <location>
        <begin position="65"/>
        <end position="79"/>
    </location>
</feature>
<accession>K5VEN7</accession>
<organism evidence="2 3">
    <name type="scientific">Phanerochaete carnosa (strain HHB-10118-sp)</name>
    <name type="common">White-rot fungus</name>
    <name type="synonym">Peniophora carnosa</name>
    <dbReference type="NCBI Taxonomy" id="650164"/>
    <lineage>
        <taxon>Eukaryota</taxon>
        <taxon>Fungi</taxon>
        <taxon>Dikarya</taxon>
        <taxon>Basidiomycota</taxon>
        <taxon>Agaricomycotina</taxon>
        <taxon>Agaricomycetes</taxon>
        <taxon>Polyporales</taxon>
        <taxon>Phanerochaetaceae</taxon>
        <taxon>Phanerochaete</taxon>
    </lineage>
</organism>
<dbReference type="GeneID" id="18914268"/>
<name>K5VEN7_PHACS</name>
<evidence type="ECO:0000313" key="3">
    <source>
        <dbReference type="Proteomes" id="UP000008370"/>
    </source>
</evidence>
<feature type="region of interest" description="Disordered" evidence="1">
    <location>
        <begin position="63"/>
        <end position="89"/>
    </location>
</feature>
<dbReference type="Proteomes" id="UP000008370">
    <property type="component" value="Unassembled WGS sequence"/>
</dbReference>
<sequence>MAGDDSDRSTPSPVSADDKMEYVVTTTTLSTTKLDHMTNTASGTYVSASAILGRSVLQEAFVANEEEHSRSDNSDDKDGGGTGIEGLLRSMGVEIRGPNMVTTAVAQAPRQKVTRPTSAVPINLPKKDPKKDAKDTKKDVKDTKKDRDARKDTKK</sequence>
<gene>
    <name evidence="2" type="ORF">PHACADRAFT_248148</name>
</gene>
<dbReference type="InParanoid" id="K5VEN7"/>
<proteinExistence type="predicted"/>
<keyword evidence="3" id="KW-1185">Reference proteome</keyword>
<evidence type="ECO:0000313" key="2">
    <source>
        <dbReference type="EMBL" id="EKM61491.1"/>
    </source>
</evidence>